<dbReference type="EMBL" id="ADMT01000031">
    <property type="protein sequence ID" value="EFF84446.1"/>
    <property type="molecule type" value="Genomic_DNA"/>
</dbReference>
<evidence type="ECO:0000313" key="2">
    <source>
        <dbReference type="Proteomes" id="UP000003085"/>
    </source>
</evidence>
<reference evidence="2" key="1">
    <citation type="submission" date="2010-03" db="EMBL/GenBank/DDBJ databases">
        <title>Complete sequence of Mobiluncus curtisii ATCC 43063.</title>
        <authorList>
            <person name="Muzny D."/>
            <person name="Qin X."/>
            <person name="Deng J."/>
            <person name="Jiang H."/>
            <person name="Liu Y."/>
            <person name="Qu J."/>
            <person name="Song X.-Z."/>
            <person name="Zhang L."/>
            <person name="Thornton R."/>
            <person name="Coyle M."/>
            <person name="Francisco L."/>
            <person name="Jackson L."/>
            <person name="Javaid M."/>
            <person name="Korchina V."/>
            <person name="Kovar C."/>
            <person name="Mata R."/>
            <person name="Mathew T."/>
            <person name="Ngo R."/>
            <person name="Nguyen L."/>
            <person name="Nguyen N."/>
            <person name="Okwuonu G."/>
            <person name="Ongeri F."/>
            <person name="Pham C."/>
            <person name="Simmons D."/>
            <person name="Wilczek-Boney K."/>
            <person name="Hale W."/>
            <person name="Jakkamsetti A."/>
            <person name="Pham P."/>
            <person name="Ruth R."/>
            <person name="San Lucas F."/>
            <person name="Warren J."/>
            <person name="Zhang J."/>
            <person name="Zhao Z."/>
            <person name="Zhou C."/>
            <person name="Zhu D."/>
            <person name="Lee S."/>
            <person name="Bess C."/>
            <person name="Blankenburg K."/>
            <person name="Forbes L."/>
            <person name="Fu Q."/>
            <person name="Gubbala S."/>
            <person name="Hirani K."/>
            <person name="Jayaseelan J.C."/>
            <person name="Lara F."/>
            <person name="Munidasa M."/>
            <person name="Palculict T."/>
            <person name="Patil S."/>
            <person name="Pu L.-L."/>
            <person name="Saada N."/>
            <person name="Tang L."/>
            <person name="Weissenberger G."/>
            <person name="Zhu Y."/>
            <person name="Hemphill L."/>
            <person name="Shang Y."/>
            <person name="Youmans B."/>
            <person name="Ayvaz T."/>
            <person name="Ross M."/>
            <person name="Santibanez J."/>
            <person name="Aqrawi P."/>
            <person name="Gross S."/>
            <person name="Joshi V."/>
            <person name="Fowler G."/>
            <person name="Nazareth L."/>
            <person name="Reid J."/>
            <person name="Worley K."/>
            <person name="Petrosino J."/>
            <person name="Highlander S."/>
            <person name="Gibbs R."/>
            <person name="Gibbs R."/>
        </authorList>
    </citation>
    <scope>NUCLEOTIDE SEQUENCE [LARGE SCALE GENOMIC DNA]</scope>
    <source>
        <strain evidence="2">ATCC 19194</strain>
    </source>
</reference>
<dbReference type="HOGENOM" id="CLU_2314031_0_0_6"/>
<dbReference type="AlphaFoldDB" id="D4XK33"/>
<dbReference type="Proteomes" id="UP000003085">
    <property type="component" value="Unassembled WGS sequence"/>
</dbReference>
<comment type="caution">
    <text evidence="1">The sequence shown here is derived from an EMBL/GenBank/DDBJ whole genome shotgun (WGS) entry which is preliminary data.</text>
</comment>
<evidence type="ECO:0000313" key="1">
    <source>
        <dbReference type="EMBL" id="EFF84446.1"/>
    </source>
</evidence>
<organism evidence="1 2">
    <name type="scientific">Acinetobacter haemolyticus ATCC 19194</name>
    <dbReference type="NCBI Taxonomy" id="707232"/>
    <lineage>
        <taxon>Bacteria</taxon>
        <taxon>Pseudomonadati</taxon>
        <taxon>Pseudomonadota</taxon>
        <taxon>Gammaproteobacteria</taxon>
        <taxon>Moraxellales</taxon>
        <taxon>Moraxellaceae</taxon>
        <taxon>Acinetobacter</taxon>
    </lineage>
</organism>
<accession>D4XK33</accession>
<proteinExistence type="predicted"/>
<gene>
    <name evidence="1" type="ORF">HMP0015_0075</name>
</gene>
<sequence>MLVVDQTVHNPISVFNLLKKVAFKLDGVRITDDTDRKIVSLNFHERKEDYIQSTGGSKVGHSLKDESQFIDCVYRASYLSKQDDKDNVQYKKKFGTTTG</sequence>
<protein>
    <submittedName>
        <fullName evidence="1">Uncharacterized protein</fullName>
    </submittedName>
</protein>
<dbReference type="RefSeq" id="WP_004641848.1">
    <property type="nucleotide sequence ID" value="NZ_GG770440.1"/>
</dbReference>
<name>D4XK33_ACIHA</name>